<evidence type="ECO:0000256" key="1">
    <source>
        <dbReference type="ARBA" id="ARBA00004651"/>
    </source>
</evidence>
<evidence type="ECO:0000256" key="4">
    <source>
        <dbReference type="ARBA" id="ARBA00022692"/>
    </source>
</evidence>
<dbReference type="PANTHER" id="PTHR34582">
    <property type="entry name" value="UPF0702 TRANSMEMBRANE PROTEIN YCAP"/>
    <property type="match status" value="1"/>
</dbReference>
<keyword evidence="4 7" id="KW-0812">Transmembrane</keyword>
<dbReference type="EMBL" id="JACXLC010000001">
    <property type="protein sequence ID" value="MBD2842249.1"/>
    <property type="molecule type" value="Genomic_DNA"/>
</dbReference>
<comment type="caution">
    <text evidence="9">The sequence shown here is derived from an EMBL/GenBank/DDBJ whole genome shotgun (WGS) entry which is preliminary data.</text>
</comment>
<accession>A0ABR8KQQ1</accession>
<evidence type="ECO:0000313" key="10">
    <source>
        <dbReference type="Proteomes" id="UP000635384"/>
    </source>
</evidence>
<feature type="transmembrane region" description="Helical" evidence="7">
    <location>
        <begin position="43"/>
        <end position="61"/>
    </location>
</feature>
<dbReference type="InterPro" id="IPR023090">
    <property type="entry name" value="UPF0702_alpha/beta_dom_sf"/>
</dbReference>
<evidence type="ECO:0000256" key="7">
    <source>
        <dbReference type="SAM" id="Phobius"/>
    </source>
</evidence>
<evidence type="ECO:0000259" key="8">
    <source>
        <dbReference type="Pfam" id="PF04239"/>
    </source>
</evidence>
<evidence type="ECO:0000256" key="6">
    <source>
        <dbReference type="ARBA" id="ARBA00023136"/>
    </source>
</evidence>
<gene>
    <name evidence="9" type="ORF">IB285_08280</name>
</gene>
<protein>
    <submittedName>
        <fullName evidence="9">DUF421 domain-containing protein</fullName>
    </submittedName>
</protein>
<keyword evidence="10" id="KW-1185">Reference proteome</keyword>
<comment type="subcellular location">
    <subcellularLocation>
        <location evidence="1">Cell membrane</location>
        <topology evidence="1">Multi-pass membrane protein</topology>
    </subcellularLocation>
</comment>
<evidence type="ECO:0000256" key="2">
    <source>
        <dbReference type="ARBA" id="ARBA00006448"/>
    </source>
</evidence>
<feature type="domain" description="YetF C-terminal" evidence="8">
    <location>
        <begin position="91"/>
        <end position="159"/>
    </location>
</feature>
<keyword evidence="6 7" id="KW-0472">Membrane</keyword>
<dbReference type="InterPro" id="IPR007353">
    <property type="entry name" value="DUF421"/>
</dbReference>
<feature type="transmembrane region" description="Helical" evidence="7">
    <location>
        <begin position="12"/>
        <end position="31"/>
    </location>
</feature>
<evidence type="ECO:0000313" key="9">
    <source>
        <dbReference type="EMBL" id="MBD2842249.1"/>
    </source>
</evidence>
<keyword evidence="3" id="KW-1003">Cell membrane</keyword>
<evidence type="ECO:0000256" key="3">
    <source>
        <dbReference type="ARBA" id="ARBA00022475"/>
    </source>
</evidence>
<reference evidence="9 10" key="1">
    <citation type="submission" date="2020-09" db="EMBL/GenBank/DDBJ databases">
        <authorList>
            <person name="Yoon J.-W."/>
        </authorList>
    </citation>
    <scope>NUCLEOTIDE SEQUENCE [LARGE SCALE GENOMIC DNA]</scope>
    <source>
        <strain evidence="9 10">KMU-140</strain>
    </source>
</reference>
<proteinExistence type="inferred from homology"/>
<evidence type="ECO:0000256" key="5">
    <source>
        <dbReference type="ARBA" id="ARBA00022989"/>
    </source>
</evidence>
<dbReference type="Gene3D" id="3.30.240.20">
    <property type="entry name" value="bsu07140 like domains"/>
    <property type="match status" value="1"/>
</dbReference>
<comment type="similarity">
    <text evidence="2">Belongs to the UPF0702 family.</text>
</comment>
<keyword evidence="5 7" id="KW-1133">Transmembrane helix</keyword>
<sequence length="173" mass="19037">MFTSQTEIDLIVRSLVLGTVALIWMTVLIRINGLRSLSKMTNFDFVMTIALGSLLAGAAQASDWSGFSQPMIAMAALILAQAFSARLRKSSDSFEEIAQNEPLMLMRDGEILRDAMTKARVAESDLIAKLREANVMDFSEVRAVVLETTGDVSVLHGEELDERLIENVRSDPS</sequence>
<dbReference type="PANTHER" id="PTHR34582:SF6">
    <property type="entry name" value="UPF0702 TRANSMEMBRANE PROTEIN YCAP"/>
    <property type="match status" value="1"/>
</dbReference>
<dbReference type="Pfam" id="PF04239">
    <property type="entry name" value="DUF421"/>
    <property type="match status" value="1"/>
</dbReference>
<name>A0ABR8KQQ1_9SPHN</name>
<dbReference type="Proteomes" id="UP000635384">
    <property type="component" value="Unassembled WGS sequence"/>
</dbReference>
<organism evidence="9 10">
    <name type="scientific">Erythrobacter rubeus</name>
    <dbReference type="NCBI Taxonomy" id="2760803"/>
    <lineage>
        <taxon>Bacteria</taxon>
        <taxon>Pseudomonadati</taxon>
        <taxon>Pseudomonadota</taxon>
        <taxon>Alphaproteobacteria</taxon>
        <taxon>Sphingomonadales</taxon>
        <taxon>Erythrobacteraceae</taxon>
        <taxon>Erythrobacter/Porphyrobacter group</taxon>
        <taxon>Erythrobacter</taxon>
    </lineage>
</organism>